<name>A0A4C1X831_EUMVA</name>
<sequence length="96" mass="11140">MEFPGVFTTFDCATPKRNRIEEGRNDKDRSCYRLTEVTYKKLQSSVNLVLDLGPNLGISSDFDSNRNFDFDHERESVPHKLLKYAAEDLTPEIRQI</sequence>
<evidence type="ECO:0000313" key="2">
    <source>
        <dbReference type="Proteomes" id="UP000299102"/>
    </source>
</evidence>
<protein>
    <submittedName>
        <fullName evidence="1">Uncharacterized protein</fullName>
    </submittedName>
</protein>
<organism evidence="1 2">
    <name type="scientific">Eumeta variegata</name>
    <name type="common">Bagworm moth</name>
    <name type="synonym">Eumeta japonica</name>
    <dbReference type="NCBI Taxonomy" id="151549"/>
    <lineage>
        <taxon>Eukaryota</taxon>
        <taxon>Metazoa</taxon>
        <taxon>Ecdysozoa</taxon>
        <taxon>Arthropoda</taxon>
        <taxon>Hexapoda</taxon>
        <taxon>Insecta</taxon>
        <taxon>Pterygota</taxon>
        <taxon>Neoptera</taxon>
        <taxon>Endopterygota</taxon>
        <taxon>Lepidoptera</taxon>
        <taxon>Glossata</taxon>
        <taxon>Ditrysia</taxon>
        <taxon>Tineoidea</taxon>
        <taxon>Psychidae</taxon>
        <taxon>Oiketicinae</taxon>
        <taxon>Eumeta</taxon>
    </lineage>
</organism>
<keyword evidence="2" id="KW-1185">Reference proteome</keyword>
<comment type="caution">
    <text evidence="1">The sequence shown here is derived from an EMBL/GenBank/DDBJ whole genome shotgun (WGS) entry which is preliminary data.</text>
</comment>
<dbReference type="AlphaFoldDB" id="A0A4C1X831"/>
<accession>A0A4C1X831</accession>
<reference evidence="1 2" key="1">
    <citation type="journal article" date="2019" name="Commun. Biol.">
        <title>The bagworm genome reveals a unique fibroin gene that provides high tensile strength.</title>
        <authorList>
            <person name="Kono N."/>
            <person name="Nakamura H."/>
            <person name="Ohtoshi R."/>
            <person name="Tomita M."/>
            <person name="Numata K."/>
            <person name="Arakawa K."/>
        </authorList>
    </citation>
    <scope>NUCLEOTIDE SEQUENCE [LARGE SCALE GENOMIC DNA]</scope>
</reference>
<dbReference type="Proteomes" id="UP000299102">
    <property type="component" value="Unassembled WGS sequence"/>
</dbReference>
<proteinExistence type="predicted"/>
<dbReference type="EMBL" id="BGZK01000734">
    <property type="protein sequence ID" value="GBP58417.1"/>
    <property type="molecule type" value="Genomic_DNA"/>
</dbReference>
<gene>
    <name evidence="1" type="ORF">EVAR_39106_1</name>
</gene>
<evidence type="ECO:0000313" key="1">
    <source>
        <dbReference type="EMBL" id="GBP58417.1"/>
    </source>
</evidence>